<protein>
    <submittedName>
        <fullName evidence="2">Oxysterol-binding protein- protein 1</fullName>
    </submittedName>
</protein>
<organism evidence="2 3">
    <name type="scientific">Ataeniobius toweri</name>
    <dbReference type="NCBI Taxonomy" id="208326"/>
    <lineage>
        <taxon>Eukaryota</taxon>
        <taxon>Metazoa</taxon>
        <taxon>Chordata</taxon>
        <taxon>Craniata</taxon>
        <taxon>Vertebrata</taxon>
        <taxon>Euteleostomi</taxon>
        <taxon>Actinopterygii</taxon>
        <taxon>Neopterygii</taxon>
        <taxon>Teleostei</taxon>
        <taxon>Neoteleostei</taxon>
        <taxon>Acanthomorphata</taxon>
        <taxon>Ovalentaria</taxon>
        <taxon>Atherinomorphae</taxon>
        <taxon>Cyprinodontiformes</taxon>
        <taxon>Goodeidae</taxon>
        <taxon>Ataeniobius</taxon>
    </lineage>
</organism>
<reference evidence="2 3" key="1">
    <citation type="submission" date="2021-07" db="EMBL/GenBank/DDBJ databases">
        <authorList>
            <person name="Palmer J.M."/>
        </authorList>
    </citation>
    <scope>NUCLEOTIDE SEQUENCE [LARGE SCALE GENOMIC DNA]</scope>
    <source>
        <strain evidence="2 3">AT_MEX2019</strain>
        <tissue evidence="2">Muscle</tissue>
    </source>
</reference>
<proteinExistence type="predicted"/>
<dbReference type="EMBL" id="JAHUTI010043889">
    <property type="protein sequence ID" value="MED6246647.1"/>
    <property type="molecule type" value="Genomic_DNA"/>
</dbReference>
<dbReference type="PANTHER" id="PTHR10972">
    <property type="entry name" value="OXYSTEROL-BINDING PROTEIN-RELATED"/>
    <property type="match status" value="1"/>
</dbReference>
<sequence length="105" mass="12363">MYNFTSFAATLNELEPSMERLLAPTDCRLRPDIRAMENGDIDLASAEKERLEEKQRAARRDRSKDEEEWSTRWFHLGTNPFTGAEDWLYAGGYFDRKYTDCPNIY</sequence>
<evidence type="ECO:0000256" key="1">
    <source>
        <dbReference type="SAM" id="MobiDB-lite"/>
    </source>
</evidence>
<dbReference type="PANTHER" id="PTHR10972:SF153">
    <property type="entry name" value="OXYSTEROL-BINDING PROTEIN-RELATED PROTEIN 2"/>
    <property type="match status" value="1"/>
</dbReference>
<dbReference type="InterPro" id="IPR037239">
    <property type="entry name" value="OSBP_sf"/>
</dbReference>
<dbReference type="Pfam" id="PF01237">
    <property type="entry name" value="Oxysterol_BP"/>
    <property type="match status" value="1"/>
</dbReference>
<feature type="compositionally biased region" description="Basic and acidic residues" evidence="1">
    <location>
        <begin position="45"/>
        <end position="65"/>
    </location>
</feature>
<comment type="caution">
    <text evidence="2">The sequence shown here is derived from an EMBL/GenBank/DDBJ whole genome shotgun (WGS) entry which is preliminary data.</text>
</comment>
<name>A0ABU7B7U0_9TELE</name>
<accession>A0ABU7B7U0</accession>
<dbReference type="Proteomes" id="UP001345963">
    <property type="component" value="Unassembled WGS sequence"/>
</dbReference>
<dbReference type="Gene3D" id="3.30.70.3490">
    <property type="match status" value="1"/>
</dbReference>
<dbReference type="InterPro" id="IPR000648">
    <property type="entry name" value="Oxysterol-bd"/>
</dbReference>
<feature type="region of interest" description="Disordered" evidence="1">
    <location>
        <begin position="45"/>
        <end position="67"/>
    </location>
</feature>
<evidence type="ECO:0000313" key="2">
    <source>
        <dbReference type="EMBL" id="MED6246647.1"/>
    </source>
</evidence>
<keyword evidence="3" id="KW-1185">Reference proteome</keyword>
<gene>
    <name evidence="2" type="primary">OSBPL1A_4</name>
    <name evidence="2" type="ORF">ATANTOWER_021263</name>
</gene>
<evidence type="ECO:0000313" key="3">
    <source>
        <dbReference type="Proteomes" id="UP001345963"/>
    </source>
</evidence>
<dbReference type="SUPFAM" id="SSF144000">
    <property type="entry name" value="Oxysterol-binding protein-like"/>
    <property type="match status" value="1"/>
</dbReference>